<evidence type="ECO:0000259" key="1">
    <source>
        <dbReference type="Pfam" id="PF12690"/>
    </source>
</evidence>
<dbReference type="EMBL" id="JBBPCC010000018">
    <property type="protein sequence ID" value="MEK8130969.1"/>
    <property type="molecule type" value="Genomic_DNA"/>
</dbReference>
<dbReference type="RefSeq" id="WP_341418111.1">
    <property type="nucleotide sequence ID" value="NZ_JBBPCC010000018.1"/>
</dbReference>
<accession>A0ABU9DQ23</accession>
<proteinExistence type="predicted"/>
<evidence type="ECO:0000313" key="2">
    <source>
        <dbReference type="EMBL" id="MEK8130969.1"/>
    </source>
</evidence>
<protein>
    <recommendedName>
        <fullName evidence="1">Intracellular proteinase inhibitor BsuPI domain-containing protein</fullName>
    </recommendedName>
</protein>
<dbReference type="Gene3D" id="2.60.40.2360">
    <property type="entry name" value="Intracellular proteinase inhibitor BsuPI"/>
    <property type="match status" value="1"/>
</dbReference>
<dbReference type="InterPro" id="IPR038144">
    <property type="entry name" value="IPI"/>
</dbReference>
<evidence type="ECO:0000313" key="3">
    <source>
        <dbReference type="Proteomes" id="UP001469365"/>
    </source>
</evidence>
<keyword evidence="3" id="KW-1185">Reference proteome</keyword>
<feature type="domain" description="Intracellular proteinase inhibitor BsuPI" evidence="1">
    <location>
        <begin position="242"/>
        <end position="343"/>
    </location>
</feature>
<sequence>MEGSLSAYSKDTSDSIKDGAGYKLVVPMKRESAASELSSIKQKIGEHLGDLMEKHKVKVLMLGTDSDQVFIQVRHAEDVEHRLTEEELTKLRLALYELAGREFPLSLGQSECCSVPTLSGVITRIDGERVLIVNEDKRNGDTSDPEATFISLAAEGKIRKAGSSEPLSFDQLKIGQQLHVWTTGLMLQSYPGQASALKIEIIAEAGEAKPQVLNGSVKERLELIGGAKGGKKAPVPAEGLFETELGISREAGGFVLDFALRNKSGVKQPLVFGSGQQFEIRVVNEQGKEVYRWSSDKSFTMAIQSRVLEADDRLSFTERWMGTDEEGRSLPGGLYTIYIEITAGLGDTTKGKAIAPAERSAKQEVRL</sequence>
<name>A0ABU9DQ23_9BACL</name>
<organism evidence="2 3">
    <name type="scientific">Paenibacillus filicis</name>
    <dbReference type="NCBI Taxonomy" id="669464"/>
    <lineage>
        <taxon>Bacteria</taxon>
        <taxon>Bacillati</taxon>
        <taxon>Bacillota</taxon>
        <taxon>Bacilli</taxon>
        <taxon>Bacillales</taxon>
        <taxon>Paenibacillaceae</taxon>
        <taxon>Paenibacillus</taxon>
    </lineage>
</organism>
<dbReference type="Proteomes" id="UP001469365">
    <property type="component" value="Unassembled WGS sequence"/>
</dbReference>
<dbReference type="Pfam" id="PF11518">
    <property type="entry name" value="DUF3221"/>
    <property type="match status" value="1"/>
</dbReference>
<reference evidence="2 3" key="1">
    <citation type="submission" date="2024-04" db="EMBL/GenBank/DDBJ databases">
        <title>draft genome sequnece of Paenibacillus filicis.</title>
        <authorList>
            <person name="Kim D.-U."/>
        </authorList>
    </citation>
    <scope>NUCLEOTIDE SEQUENCE [LARGE SCALE GENOMIC DNA]</scope>
    <source>
        <strain evidence="2 3">KACC14197</strain>
    </source>
</reference>
<dbReference type="Pfam" id="PF12690">
    <property type="entry name" value="BsuPI"/>
    <property type="match status" value="1"/>
</dbReference>
<dbReference type="InterPro" id="IPR020481">
    <property type="entry name" value="Intracell_prot_inh_BsuPI"/>
</dbReference>
<comment type="caution">
    <text evidence="2">The sequence shown here is derived from an EMBL/GenBank/DDBJ whole genome shotgun (WGS) entry which is preliminary data.</text>
</comment>
<gene>
    <name evidence="2" type="ORF">WMW72_23980</name>
</gene>
<dbReference type="InterPro" id="IPR021598">
    <property type="entry name" value="DUF3221"/>
</dbReference>